<reference evidence="1" key="2">
    <citation type="submission" date="2020-01" db="EMBL/GenBank/DDBJ databases">
        <authorList>
            <person name="Campanaro S."/>
        </authorList>
    </citation>
    <scope>NUCLEOTIDE SEQUENCE</scope>
    <source>
        <strain evidence="1">AS06rmzACSIP_7</strain>
    </source>
</reference>
<dbReference type="EMBL" id="JAAYEE010000210">
    <property type="protein sequence ID" value="NLW36074.1"/>
    <property type="molecule type" value="Genomic_DNA"/>
</dbReference>
<organism evidence="1 2">
    <name type="scientific">Syntrophorhabdus aromaticivorans</name>
    <dbReference type="NCBI Taxonomy" id="328301"/>
    <lineage>
        <taxon>Bacteria</taxon>
        <taxon>Pseudomonadati</taxon>
        <taxon>Thermodesulfobacteriota</taxon>
        <taxon>Syntrophorhabdia</taxon>
        <taxon>Syntrophorhabdales</taxon>
        <taxon>Syntrophorhabdaceae</taxon>
        <taxon>Syntrophorhabdus</taxon>
    </lineage>
</organism>
<dbReference type="AlphaFoldDB" id="A0A971M5B7"/>
<reference evidence="1" key="1">
    <citation type="journal article" date="2020" name="Biotechnol. Biofuels">
        <title>New insights from the biogas microbiome by comprehensive genome-resolved metagenomics of nearly 1600 species originating from multiple anaerobic digesters.</title>
        <authorList>
            <person name="Campanaro S."/>
            <person name="Treu L."/>
            <person name="Rodriguez-R L.M."/>
            <person name="Kovalovszki A."/>
            <person name="Ziels R.M."/>
            <person name="Maus I."/>
            <person name="Zhu X."/>
            <person name="Kougias P.G."/>
            <person name="Basile A."/>
            <person name="Luo G."/>
            <person name="Schluter A."/>
            <person name="Konstantinidis K.T."/>
            <person name="Angelidaki I."/>
        </authorList>
    </citation>
    <scope>NUCLEOTIDE SEQUENCE</scope>
    <source>
        <strain evidence="1">AS06rmzACSIP_7</strain>
    </source>
</reference>
<name>A0A971M5B7_9BACT</name>
<proteinExistence type="predicted"/>
<evidence type="ECO:0000313" key="2">
    <source>
        <dbReference type="Proteomes" id="UP000777265"/>
    </source>
</evidence>
<evidence type="ECO:0000313" key="1">
    <source>
        <dbReference type="EMBL" id="NLW36074.1"/>
    </source>
</evidence>
<dbReference type="Proteomes" id="UP000777265">
    <property type="component" value="Unassembled WGS sequence"/>
</dbReference>
<accession>A0A971M5B7</accession>
<protein>
    <submittedName>
        <fullName evidence="1">Uncharacterized protein</fullName>
    </submittedName>
</protein>
<gene>
    <name evidence="1" type="ORF">GXY80_11445</name>
</gene>
<sequence>MEKEVPHKDQRPTDGEEKRLLKVYPEWLKDIVVFAIRRLLGHRPYVTRSGTHIITWRVFEGASTCSTPVWIT</sequence>
<comment type="caution">
    <text evidence="1">The sequence shown here is derived from an EMBL/GenBank/DDBJ whole genome shotgun (WGS) entry which is preliminary data.</text>
</comment>